<gene>
    <name evidence="7" type="ORF">GKIL_2077</name>
</gene>
<keyword evidence="4 5" id="KW-0472">Membrane</keyword>
<dbReference type="KEGG" id="glj:GKIL_2077"/>
<dbReference type="OrthoDB" id="425662at2"/>
<dbReference type="PANTHER" id="PTHR33507:SF3">
    <property type="entry name" value="INNER MEMBRANE PROTEIN YBBJ"/>
    <property type="match status" value="1"/>
</dbReference>
<dbReference type="PANTHER" id="PTHR33507">
    <property type="entry name" value="INNER MEMBRANE PROTEIN YBBJ"/>
    <property type="match status" value="1"/>
</dbReference>
<evidence type="ECO:0000259" key="6">
    <source>
        <dbReference type="Pfam" id="PF01957"/>
    </source>
</evidence>
<dbReference type="STRING" id="1183438.GKIL_2077"/>
<dbReference type="Gene3D" id="2.40.50.140">
    <property type="entry name" value="Nucleic acid-binding proteins"/>
    <property type="match status" value="1"/>
</dbReference>
<dbReference type="GO" id="GO:0006508">
    <property type="term" value="P:proteolysis"/>
    <property type="evidence" value="ECO:0007669"/>
    <property type="project" value="UniProtKB-KW"/>
</dbReference>
<evidence type="ECO:0000313" key="8">
    <source>
        <dbReference type="Proteomes" id="UP000017396"/>
    </source>
</evidence>
<dbReference type="InterPro" id="IPR002810">
    <property type="entry name" value="NfeD-like_C"/>
</dbReference>
<evidence type="ECO:0000256" key="2">
    <source>
        <dbReference type="ARBA" id="ARBA00022692"/>
    </source>
</evidence>
<keyword evidence="7" id="KW-0378">Hydrolase</keyword>
<evidence type="ECO:0000256" key="5">
    <source>
        <dbReference type="SAM" id="Phobius"/>
    </source>
</evidence>
<dbReference type="AlphaFoldDB" id="U5QHI4"/>
<keyword evidence="3 5" id="KW-1133">Transmembrane helix</keyword>
<name>U5QHI4_GLOK1</name>
<protein>
    <submittedName>
        <fullName evidence="7">Membrane protein implicated in regulation of membrane protease activity</fullName>
    </submittedName>
</protein>
<evidence type="ECO:0000256" key="1">
    <source>
        <dbReference type="ARBA" id="ARBA00004141"/>
    </source>
</evidence>
<dbReference type="Pfam" id="PF01957">
    <property type="entry name" value="NfeD"/>
    <property type="match status" value="1"/>
</dbReference>
<feature type="transmembrane region" description="Helical" evidence="5">
    <location>
        <begin position="45"/>
        <end position="65"/>
    </location>
</feature>
<dbReference type="InterPro" id="IPR012340">
    <property type="entry name" value="NA-bd_OB-fold"/>
</dbReference>
<evidence type="ECO:0000256" key="3">
    <source>
        <dbReference type="ARBA" id="ARBA00022989"/>
    </source>
</evidence>
<dbReference type="Proteomes" id="UP000017396">
    <property type="component" value="Chromosome"/>
</dbReference>
<dbReference type="eggNOG" id="COG1585">
    <property type="taxonomic scope" value="Bacteria"/>
</dbReference>
<keyword evidence="8" id="KW-1185">Reference proteome</keyword>
<dbReference type="GO" id="GO:0008233">
    <property type="term" value="F:peptidase activity"/>
    <property type="evidence" value="ECO:0007669"/>
    <property type="project" value="UniProtKB-KW"/>
</dbReference>
<comment type="subcellular location">
    <subcellularLocation>
        <location evidence="1">Membrane</location>
        <topology evidence="1">Multi-pass membrane protein</topology>
    </subcellularLocation>
</comment>
<organism evidence="7 8">
    <name type="scientific">Gloeobacter kilaueensis (strain ATCC BAA-2537 / CCAP 1431/1 / ULC 316 / JS1)</name>
    <dbReference type="NCBI Taxonomy" id="1183438"/>
    <lineage>
        <taxon>Bacteria</taxon>
        <taxon>Bacillati</taxon>
        <taxon>Cyanobacteriota</taxon>
        <taxon>Cyanophyceae</taxon>
        <taxon>Gloeobacterales</taxon>
        <taxon>Gloeobacteraceae</taxon>
        <taxon>Gloeobacter</taxon>
    </lineage>
</organism>
<accession>U5QHI4</accession>
<dbReference type="GO" id="GO:0005886">
    <property type="term" value="C:plasma membrane"/>
    <property type="evidence" value="ECO:0007669"/>
    <property type="project" value="TreeGrafter"/>
</dbReference>
<reference evidence="7 8" key="1">
    <citation type="journal article" date="2013" name="PLoS ONE">
        <title>Cultivation and Complete Genome Sequencing of Gloeobacter kilaueensis sp. nov., from a Lava Cave in Kilauea Caldera, Hawai'i.</title>
        <authorList>
            <person name="Saw J.H."/>
            <person name="Schatz M."/>
            <person name="Brown M.V."/>
            <person name="Kunkel D.D."/>
            <person name="Foster J.S."/>
            <person name="Shick H."/>
            <person name="Christensen S."/>
            <person name="Hou S."/>
            <person name="Wan X."/>
            <person name="Donachie S.P."/>
        </authorList>
    </citation>
    <scope>NUCLEOTIDE SEQUENCE [LARGE SCALE GENOMIC DNA]</scope>
    <source>
        <strain evidence="8">JS</strain>
    </source>
</reference>
<evidence type="ECO:0000313" key="7">
    <source>
        <dbReference type="EMBL" id="AGY58323.1"/>
    </source>
</evidence>
<evidence type="ECO:0000256" key="4">
    <source>
        <dbReference type="ARBA" id="ARBA00023136"/>
    </source>
</evidence>
<dbReference type="EMBL" id="CP003587">
    <property type="protein sequence ID" value="AGY58323.1"/>
    <property type="molecule type" value="Genomic_DNA"/>
</dbReference>
<dbReference type="HOGENOM" id="CLU_116732_1_0_3"/>
<feature type="domain" description="NfeD-like C-terminal" evidence="6">
    <location>
        <begin position="84"/>
        <end position="137"/>
    </location>
</feature>
<sequence length="142" mass="15195">MSVSLLVFWVALGIGLWVLEFFTPALVAGSAGTAALLMLLIGQWIPHPFVQLFVFALVASILIVLSRKLVPRTDPELENPFFQEEGTVTAAIEPGATGRVAFGGTTWNAHCRSLSRVPTGTKVLIVGQKGNTLSVVPLEPLE</sequence>
<proteinExistence type="predicted"/>
<dbReference type="RefSeq" id="WP_023173454.1">
    <property type="nucleotide sequence ID" value="NC_022600.1"/>
</dbReference>
<keyword evidence="7" id="KW-0645">Protease</keyword>
<dbReference type="InterPro" id="IPR052165">
    <property type="entry name" value="Membrane_assoc_protease"/>
</dbReference>
<keyword evidence="2 5" id="KW-0812">Transmembrane</keyword>